<dbReference type="Proteomes" id="UP000321393">
    <property type="component" value="Unassembled WGS sequence"/>
</dbReference>
<dbReference type="OrthoDB" id="1838697at2759"/>
<evidence type="ECO:0000313" key="2">
    <source>
        <dbReference type="EMBL" id="KAA0054203.1"/>
    </source>
</evidence>
<keyword evidence="1" id="KW-0175">Coiled coil</keyword>
<organism evidence="2 3">
    <name type="scientific">Cucumis melo var. makuwa</name>
    <name type="common">Oriental melon</name>
    <dbReference type="NCBI Taxonomy" id="1194695"/>
    <lineage>
        <taxon>Eukaryota</taxon>
        <taxon>Viridiplantae</taxon>
        <taxon>Streptophyta</taxon>
        <taxon>Embryophyta</taxon>
        <taxon>Tracheophyta</taxon>
        <taxon>Spermatophyta</taxon>
        <taxon>Magnoliopsida</taxon>
        <taxon>eudicotyledons</taxon>
        <taxon>Gunneridae</taxon>
        <taxon>Pentapetalae</taxon>
        <taxon>rosids</taxon>
        <taxon>fabids</taxon>
        <taxon>Cucurbitales</taxon>
        <taxon>Cucurbitaceae</taxon>
        <taxon>Benincaseae</taxon>
        <taxon>Cucumis</taxon>
    </lineage>
</organism>
<gene>
    <name evidence="2" type="ORF">E6C27_scaffold131G001400</name>
</gene>
<protein>
    <submittedName>
        <fullName evidence="2">Uncharacterized protein</fullName>
    </submittedName>
</protein>
<feature type="coiled-coil region" evidence="1">
    <location>
        <begin position="26"/>
        <end position="70"/>
    </location>
</feature>
<comment type="caution">
    <text evidence="2">The sequence shown here is derived from an EMBL/GenBank/DDBJ whole genome shotgun (WGS) entry which is preliminary data.</text>
</comment>
<reference evidence="2 3" key="1">
    <citation type="submission" date="2019-08" db="EMBL/GenBank/DDBJ databases">
        <title>Draft genome sequences of two oriental melons (Cucumis melo L. var makuwa).</title>
        <authorList>
            <person name="Kwon S.-Y."/>
        </authorList>
    </citation>
    <scope>NUCLEOTIDE SEQUENCE [LARGE SCALE GENOMIC DNA]</scope>
    <source>
        <strain evidence="3">cv. SW 3</strain>
        <tissue evidence="2">Leaf</tissue>
    </source>
</reference>
<accession>A0A5A7UDW2</accession>
<proteinExistence type="predicted"/>
<evidence type="ECO:0000256" key="1">
    <source>
        <dbReference type="SAM" id="Coils"/>
    </source>
</evidence>
<evidence type="ECO:0000313" key="3">
    <source>
        <dbReference type="Proteomes" id="UP000321393"/>
    </source>
</evidence>
<dbReference type="AlphaFoldDB" id="A0A5A7UDW2"/>
<dbReference type="EMBL" id="SSTE01008862">
    <property type="protein sequence ID" value="KAA0054203.1"/>
    <property type="molecule type" value="Genomic_DNA"/>
</dbReference>
<sequence length="78" mass="8923">MEKRLRSINAESEQLSILSCEKAEAIDQQELEVVKLQGEVNTLESTPAITEEAIEALATIRQSMEAAREEFKNFKWRL</sequence>
<name>A0A5A7UDW2_CUCMM</name>